<dbReference type="OrthoDB" id="9797506at2"/>
<accession>A0A4R8ZIZ0</accession>
<dbReference type="AlphaFoldDB" id="A0A4R8ZIZ0"/>
<name>A0A4R8ZIZ0_9MICO</name>
<dbReference type="InterPro" id="IPR005247">
    <property type="entry name" value="YbhB_YbcL/LppC-like"/>
</dbReference>
<protein>
    <submittedName>
        <fullName evidence="2">YbhB/YbcL family Raf kinase inhibitor-like protein</fullName>
    </submittedName>
</protein>
<dbReference type="InterPro" id="IPR008914">
    <property type="entry name" value="PEBP"/>
</dbReference>
<evidence type="ECO:0000313" key="3">
    <source>
        <dbReference type="Proteomes" id="UP000298424"/>
    </source>
</evidence>
<gene>
    <name evidence="2" type="ORF">E3T27_01410</name>
</gene>
<dbReference type="PANTHER" id="PTHR30289:SF1">
    <property type="entry name" value="PEBP (PHOSPHATIDYLETHANOLAMINE-BINDING PROTEIN) FAMILY PROTEIN"/>
    <property type="match status" value="1"/>
</dbReference>
<dbReference type="CDD" id="cd00865">
    <property type="entry name" value="PEBP_bact_arch"/>
    <property type="match status" value="1"/>
</dbReference>
<dbReference type="SUPFAM" id="SSF49777">
    <property type="entry name" value="PEBP-like"/>
    <property type="match status" value="1"/>
</dbReference>
<dbReference type="Proteomes" id="UP000298424">
    <property type="component" value="Unassembled WGS sequence"/>
</dbReference>
<dbReference type="InterPro" id="IPR036610">
    <property type="entry name" value="PEBP-like_sf"/>
</dbReference>
<dbReference type="PANTHER" id="PTHR30289">
    <property type="entry name" value="UNCHARACTERIZED PROTEIN YBCL-RELATED"/>
    <property type="match status" value="1"/>
</dbReference>
<keyword evidence="3" id="KW-1185">Reference proteome</keyword>
<proteinExistence type="inferred from homology"/>
<evidence type="ECO:0000313" key="2">
    <source>
        <dbReference type="EMBL" id="TFD28877.1"/>
    </source>
</evidence>
<dbReference type="NCBIfam" id="TIGR00481">
    <property type="entry name" value="YbhB/YbcL family Raf kinase inhibitor-like protein"/>
    <property type="match status" value="1"/>
</dbReference>
<comment type="similarity">
    <text evidence="1">Belongs to the UPF0098 family.</text>
</comment>
<organism evidence="2 3">
    <name type="scientific">Cryobacterium lyxosi</name>
    <dbReference type="NCBI Taxonomy" id="1259228"/>
    <lineage>
        <taxon>Bacteria</taxon>
        <taxon>Bacillati</taxon>
        <taxon>Actinomycetota</taxon>
        <taxon>Actinomycetes</taxon>
        <taxon>Micrococcales</taxon>
        <taxon>Microbacteriaceae</taxon>
        <taxon>Cryobacterium</taxon>
    </lineage>
</organism>
<dbReference type="EMBL" id="SOGT01000002">
    <property type="protein sequence ID" value="TFD28877.1"/>
    <property type="molecule type" value="Genomic_DNA"/>
</dbReference>
<evidence type="ECO:0000256" key="1">
    <source>
        <dbReference type="ARBA" id="ARBA00007120"/>
    </source>
</evidence>
<comment type="caution">
    <text evidence="2">The sequence shown here is derived from an EMBL/GenBank/DDBJ whole genome shotgun (WGS) entry which is preliminary data.</text>
</comment>
<reference evidence="2 3" key="1">
    <citation type="submission" date="2019-03" db="EMBL/GenBank/DDBJ databases">
        <title>Genomics of glacier-inhabiting Cryobacterium strains.</title>
        <authorList>
            <person name="Liu Q."/>
            <person name="Xin Y.-H."/>
        </authorList>
    </citation>
    <scope>NUCLEOTIDE SEQUENCE [LARGE SCALE GENOMIC DNA]</scope>
    <source>
        <strain evidence="2 3">TMT1-1</strain>
    </source>
</reference>
<dbReference type="Gene3D" id="3.90.280.10">
    <property type="entry name" value="PEBP-like"/>
    <property type="match status" value="1"/>
</dbReference>
<dbReference type="Pfam" id="PF01161">
    <property type="entry name" value="PBP"/>
    <property type="match status" value="1"/>
</dbReference>
<sequence>MGSFYESARIVRAHGKAPPLAGVVSNGDCSEATTVSCPSLAAFLSVHGNRRRRLTERHNQTRIQEAIVTNDPLARFGEVPQFSLTSSDMTDGGPLRSAQYGADAGGADVSPQLSWRGFPAETLSFALTVFDPDAPTGSGFWHWAVANLPVSVTGLSAGVQSLPAGSLVLPNELRLTSFSGAAPPPETGTHRYQFIVHALDVPTLDLDPQSTPGVLGFNLHFHTLARAVLEATGVAGGASAA</sequence>